<dbReference type="STRING" id="151549.A0A4C1ZL10"/>
<evidence type="ECO:0000313" key="4">
    <source>
        <dbReference type="Proteomes" id="UP000299102"/>
    </source>
</evidence>
<keyword evidence="4" id="KW-1185">Reference proteome</keyword>
<dbReference type="InterPro" id="IPR028171">
    <property type="entry name" value="Codanin-1_C"/>
</dbReference>
<feature type="domain" description="Codanin-1 C-terminal" evidence="2">
    <location>
        <begin position="271"/>
        <end position="370"/>
    </location>
</feature>
<dbReference type="Pfam" id="PF15296">
    <property type="entry name" value="Codanin-1_C"/>
    <property type="match status" value="1"/>
</dbReference>
<dbReference type="GO" id="GO:0005634">
    <property type="term" value="C:nucleus"/>
    <property type="evidence" value="ECO:0007669"/>
    <property type="project" value="TreeGrafter"/>
</dbReference>
<evidence type="ECO:0000259" key="2">
    <source>
        <dbReference type="Pfam" id="PF15296"/>
    </source>
</evidence>
<gene>
    <name evidence="3" type="primary">CDAN1</name>
    <name evidence="3" type="ORF">EVAR_58221_1</name>
</gene>
<proteinExistence type="predicted"/>
<organism evidence="3 4">
    <name type="scientific">Eumeta variegata</name>
    <name type="common">Bagworm moth</name>
    <name type="synonym">Eumeta japonica</name>
    <dbReference type="NCBI Taxonomy" id="151549"/>
    <lineage>
        <taxon>Eukaryota</taxon>
        <taxon>Metazoa</taxon>
        <taxon>Ecdysozoa</taxon>
        <taxon>Arthropoda</taxon>
        <taxon>Hexapoda</taxon>
        <taxon>Insecta</taxon>
        <taxon>Pterygota</taxon>
        <taxon>Neoptera</taxon>
        <taxon>Endopterygota</taxon>
        <taxon>Lepidoptera</taxon>
        <taxon>Glossata</taxon>
        <taxon>Ditrysia</taxon>
        <taxon>Tineoidea</taxon>
        <taxon>Psychidae</taxon>
        <taxon>Oiketicinae</taxon>
        <taxon>Eumeta</taxon>
    </lineage>
</organism>
<accession>A0A4C1ZL10</accession>
<reference evidence="3 4" key="1">
    <citation type="journal article" date="2019" name="Commun. Biol.">
        <title>The bagworm genome reveals a unique fibroin gene that provides high tensile strength.</title>
        <authorList>
            <person name="Kono N."/>
            <person name="Nakamura H."/>
            <person name="Ohtoshi R."/>
            <person name="Tomita M."/>
            <person name="Numata K."/>
            <person name="Arakawa K."/>
        </authorList>
    </citation>
    <scope>NUCLEOTIDE SEQUENCE [LARGE SCALE GENOMIC DNA]</scope>
</reference>
<dbReference type="Proteomes" id="UP000299102">
    <property type="component" value="Unassembled WGS sequence"/>
</dbReference>
<dbReference type="GO" id="GO:0006325">
    <property type="term" value="P:chromatin organization"/>
    <property type="evidence" value="ECO:0007669"/>
    <property type="project" value="TreeGrafter"/>
</dbReference>
<dbReference type="PANTHER" id="PTHR28678">
    <property type="entry name" value="CODANIN-1"/>
    <property type="match status" value="1"/>
</dbReference>
<evidence type="ECO:0000256" key="1">
    <source>
        <dbReference type="SAM" id="MobiDB-lite"/>
    </source>
</evidence>
<name>A0A4C1ZL10_EUMVA</name>
<protein>
    <submittedName>
        <fullName evidence="3">Codanin-1</fullName>
    </submittedName>
</protein>
<dbReference type="OrthoDB" id="20982at2759"/>
<dbReference type="PANTHER" id="PTHR28678:SF1">
    <property type="entry name" value="CODANIN-1"/>
    <property type="match status" value="1"/>
</dbReference>
<dbReference type="InterPro" id="IPR040031">
    <property type="entry name" value="Codanin-1"/>
</dbReference>
<feature type="region of interest" description="Disordered" evidence="1">
    <location>
        <begin position="616"/>
        <end position="635"/>
    </location>
</feature>
<evidence type="ECO:0000313" key="3">
    <source>
        <dbReference type="EMBL" id="GBP89561.1"/>
    </source>
</evidence>
<comment type="caution">
    <text evidence="3">The sequence shown here is derived from an EMBL/GenBank/DDBJ whole genome shotgun (WGS) entry which is preliminary data.</text>
</comment>
<sequence length="827" mass="93448">MLEKHSLKLIGENVRVRSFCPDLAKFLLNSYGLKCEAENNGKEEKSVNLLENRSPNGMVWWLETPTVGTGASLKSRVKSLISLSSSAANHAHLARLIKAHMLSDCLAGTQESKLTKLQRRLTGPAVQSSESHQLPKFTGTQVFYRDLIMYAENEAFRTHLKDALGSELCTLDATCMTNYEERSNLTSNDLTKEYLINLKKLRLLAKFMGFLIALPYATTFTEYTIKTVNAGLGGSLTTQSVQLPKEKVLETEIAIRNYKEKRDENELILDFLDLINEHILNEVCPFLKDVNNLLVTSRTSREKDSSFRHITPVTMSLNPADRIRNKEKELQARLEEELVRGQPSSTRRVLEMVSDRVTSATVKQLVACELNIARNQCRIESVAAVKVWQENDGRDTLKSLRSQAMDMASKTADARAGMALQALLANNTAKKPLESVAKRTSLARISKWIDDNWSSVGILCKDIEEEMKNLLILGENALQNNEKVKPNISLESMMLSQEEFDRVNASPSNIIINLKEQICLLLEYEEIENLTVTLEKAYACCKNTNIFKRPATTKALQQLTVELSIVYISRKPNDFENILEKLHSIWNENSPDRKPTNASLEAYLPERRGDLSPKFRNLTDEMTSSPPVSDDEGNGKPTRIVIAPVVIKNDETVKEPESCDDMLQYFDRILCPRNIVILSNSRCTASEVWDSMANFVVFLMRNNYLSEDSLTEQCLAVYRQDWPQALQSLYRGSSACIRIIGTDRVILAPSTCELQEMVNKMYDCVKKRGMKVNVSKTKNVLENLSNCMKAVSSQWGRSSGGKFTLFLDFLAEYCNDMDYEQDVSIMS</sequence>
<dbReference type="AlphaFoldDB" id="A0A4C1ZL10"/>
<dbReference type="EMBL" id="BGZK01002008">
    <property type="protein sequence ID" value="GBP89561.1"/>
    <property type="molecule type" value="Genomic_DNA"/>
</dbReference>